<sequence length="111" mass="11982">MMRSLPQHQHSEEIHPNTIVVRKAVDVSYGGENGFNQPIHLAADSLSQGKFIQEKGLIQSYLDKIALPTEIVHTAAPPPTASNNTASSQSAGGTARNISLALCHLLEKEQE</sequence>
<dbReference type="AlphaFoldDB" id="A0A9Q3DNJ3"/>
<dbReference type="GO" id="GO:0003747">
    <property type="term" value="F:translation release factor activity"/>
    <property type="evidence" value="ECO:0007669"/>
    <property type="project" value="InterPro"/>
</dbReference>
<organism evidence="1 2">
    <name type="scientific">Austropuccinia psidii MF-1</name>
    <dbReference type="NCBI Taxonomy" id="1389203"/>
    <lineage>
        <taxon>Eukaryota</taxon>
        <taxon>Fungi</taxon>
        <taxon>Dikarya</taxon>
        <taxon>Basidiomycota</taxon>
        <taxon>Pucciniomycotina</taxon>
        <taxon>Pucciniomycetes</taxon>
        <taxon>Pucciniales</taxon>
        <taxon>Sphaerophragmiaceae</taxon>
        <taxon>Austropuccinia</taxon>
    </lineage>
</organism>
<comment type="caution">
    <text evidence="1">The sequence shown here is derived from an EMBL/GenBank/DDBJ whole genome shotgun (WGS) entry which is preliminary data.</text>
</comment>
<name>A0A9Q3DNJ3_9BASI</name>
<dbReference type="InterPro" id="IPR042226">
    <property type="entry name" value="eFR1_2_sf"/>
</dbReference>
<protein>
    <submittedName>
        <fullName evidence="1">Uncharacterized protein</fullName>
    </submittedName>
</protein>
<reference evidence="1" key="1">
    <citation type="submission" date="2021-03" db="EMBL/GenBank/DDBJ databases">
        <title>Draft genome sequence of rust myrtle Austropuccinia psidii MF-1, a brazilian biotype.</title>
        <authorList>
            <person name="Quecine M.C."/>
            <person name="Pachon D.M.R."/>
            <person name="Bonatelli M.L."/>
            <person name="Correr F.H."/>
            <person name="Franceschini L.M."/>
            <person name="Leite T.F."/>
            <person name="Margarido G.R.A."/>
            <person name="Almeida C.A."/>
            <person name="Ferrarezi J.A."/>
            <person name="Labate C.A."/>
        </authorList>
    </citation>
    <scope>NUCLEOTIDE SEQUENCE</scope>
    <source>
        <strain evidence="1">MF-1</strain>
    </source>
</reference>
<evidence type="ECO:0000313" key="1">
    <source>
        <dbReference type="EMBL" id="MBW0506745.1"/>
    </source>
</evidence>
<dbReference type="Proteomes" id="UP000765509">
    <property type="component" value="Unassembled WGS sequence"/>
</dbReference>
<gene>
    <name evidence="1" type="ORF">O181_046460</name>
</gene>
<dbReference type="InterPro" id="IPR004403">
    <property type="entry name" value="Peptide_chain-rel_eRF1/aRF1"/>
</dbReference>
<dbReference type="Gene3D" id="3.30.420.60">
    <property type="entry name" value="eRF1 domain 2"/>
    <property type="match status" value="1"/>
</dbReference>
<dbReference type="PANTHER" id="PTHR10113">
    <property type="entry name" value="PEPTIDE CHAIN RELEASE FACTOR SUBUNIT 1"/>
    <property type="match status" value="1"/>
</dbReference>
<dbReference type="OrthoDB" id="1708852at2759"/>
<dbReference type="EMBL" id="AVOT02019274">
    <property type="protein sequence ID" value="MBW0506745.1"/>
    <property type="molecule type" value="Genomic_DNA"/>
</dbReference>
<keyword evidence="2" id="KW-1185">Reference proteome</keyword>
<proteinExistence type="predicted"/>
<accession>A0A9Q3DNJ3</accession>
<evidence type="ECO:0000313" key="2">
    <source>
        <dbReference type="Proteomes" id="UP000765509"/>
    </source>
</evidence>